<evidence type="ECO:0000313" key="2">
    <source>
        <dbReference type="EMBL" id="CBF71615.1"/>
    </source>
</evidence>
<organism evidence="2 3">
    <name type="scientific">Emericella nidulans (strain FGSC A4 / ATCC 38163 / CBS 112.46 / NRRL 194 / M139)</name>
    <name type="common">Aspergillus nidulans</name>
    <dbReference type="NCBI Taxonomy" id="227321"/>
    <lineage>
        <taxon>Eukaryota</taxon>
        <taxon>Fungi</taxon>
        <taxon>Dikarya</taxon>
        <taxon>Ascomycota</taxon>
        <taxon>Pezizomycotina</taxon>
        <taxon>Eurotiomycetes</taxon>
        <taxon>Eurotiomycetidae</taxon>
        <taxon>Eurotiales</taxon>
        <taxon>Aspergillaceae</taxon>
        <taxon>Aspergillus</taxon>
        <taxon>Aspergillus subgen. Nidulantes</taxon>
    </lineage>
</organism>
<accession>C8V2N9</accession>
<evidence type="ECO:0000313" key="3">
    <source>
        <dbReference type="Proteomes" id="UP000000560"/>
    </source>
</evidence>
<dbReference type="VEuPathDB" id="FungiDB:AN6862"/>
<dbReference type="EMBL" id="BN001301">
    <property type="protein sequence ID" value="CBF71615.1"/>
    <property type="molecule type" value="Genomic_DNA"/>
</dbReference>
<dbReference type="RefSeq" id="XP_664466.1">
    <property type="nucleotide sequence ID" value="XM_659374.2"/>
</dbReference>
<dbReference type="AlphaFoldDB" id="Q5AXW8"/>
<accession>Q5AXW8</accession>
<feature type="region of interest" description="Disordered" evidence="1">
    <location>
        <begin position="16"/>
        <end position="51"/>
    </location>
</feature>
<keyword evidence="3" id="KW-1185">Reference proteome</keyword>
<sequence>MEVHLHANIISTMSSKTNFMSAGNQTQQSGNRSQTGASSKSQKDPTSGWSVEEMLETGLDQNGNIVSDDYSWIDGRRLNKGQHGGQEADDVAASLDEHFA</sequence>
<dbReference type="OMA" id="TAGWTIE"/>
<feature type="compositionally biased region" description="Polar residues" evidence="1">
    <location>
        <begin position="16"/>
        <end position="49"/>
    </location>
</feature>
<reference evidence="3" key="1">
    <citation type="journal article" date="2005" name="Nature">
        <title>Sequencing of Aspergillus nidulans and comparative analysis with A. fumigatus and A. oryzae.</title>
        <authorList>
            <person name="Galagan J.E."/>
            <person name="Calvo S.E."/>
            <person name="Cuomo C."/>
            <person name="Ma L.J."/>
            <person name="Wortman J.R."/>
            <person name="Batzoglou S."/>
            <person name="Lee S.I."/>
            <person name="Basturkmen M."/>
            <person name="Spevak C.C."/>
            <person name="Clutterbuck J."/>
            <person name="Kapitonov V."/>
            <person name="Jurka J."/>
            <person name="Scazzocchio C."/>
            <person name="Farman M."/>
            <person name="Butler J."/>
            <person name="Purcell S."/>
            <person name="Harris S."/>
            <person name="Braus G.H."/>
            <person name="Draht O."/>
            <person name="Busch S."/>
            <person name="D'Enfert C."/>
            <person name="Bouchier C."/>
            <person name="Goldman G.H."/>
            <person name="Bell-Pedersen D."/>
            <person name="Griffiths-Jones S."/>
            <person name="Doonan J.H."/>
            <person name="Yu J."/>
            <person name="Vienken K."/>
            <person name="Pain A."/>
            <person name="Freitag M."/>
            <person name="Selker E.U."/>
            <person name="Archer D.B."/>
            <person name="Penalva M.A."/>
            <person name="Oakley B.R."/>
            <person name="Momany M."/>
            <person name="Tanaka T."/>
            <person name="Kumagai T."/>
            <person name="Asai K."/>
            <person name="Machida M."/>
            <person name="Nierman W.C."/>
            <person name="Denning D.W."/>
            <person name="Caddick M."/>
            <person name="Hynes M."/>
            <person name="Paoletti M."/>
            <person name="Fischer R."/>
            <person name="Miller B."/>
            <person name="Dyer P."/>
            <person name="Sachs M.S."/>
            <person name="Osmani S.A."/>
            <person name="Birren B.W."/>
        </authorList>
    </citation>
    <scope>NUCLEOTIDE SEQUENCE [LARGE SCALE GENOMIC DNA]</scope>
    <source>
        <strain evidence="3">FGSC A4 / ATCC 38163 / CBS 112.46 / NRRL 194 / M139</strain>
    </source>
</reference>
<name>Q5AXW8_EMENI</name>
<dbReference type="Proteomes" id="UP000000560">
    <property type="component" value="Chromosome I"/>
</dbReference>
<dbReference type="KEGG" id="ani:ANIA_06862"/>
<dbReference type="HOGENOM" id="CLU_2306084_0_0_1"/>
<dbReference type="GeneID" id="2870564"/>
<gene>
    <name evidence="2" type="ORF">ANIA_06862</name>
</gene>
<proteinExistence type="predicted"/>
<reference evidence="3" key="2">
    <citation type="journal article" date="2009" name="Fungal Genet. Biol.">
        <title>The 2008 update of the Aspergillus nidulans genome annotation: a community effort.</title>
        <authorList>
            <person name="Wortman J.R."/>
            <person name="Gilsenan J.M."/>
            <person name="Joardar V."/>
            <person name="Deegan J."/>
            <person name="Clutterbuck J."/>
            <person name="Andersen M.R."/>
            <person name="Archer D."/>
            <person name="Bencina M."/>
            <person name="Braus G."/>
            <person name="Coutinho P."/>
            <person name="von Dohren H."/>
            <person name="Doonan J."/>
            <person name="Driessen A.J."/>
            <person name="Durek P."/>
            <person name="Espeso E."/>
            <person name="Fekete E."/>
            <person name="Flipphi M."/>
            <person name="Estrada C.G."/>
            <person name="Geysens S."/>
            <person name="Goldman G."/>
            <person name="de Groot P.W."/>
            <person name="Hansen K."/>
            <person name="Harris S.D."/>
            <person name="Heinekamp T."/>
            <person name="Helmstaedt K."/>
            <person name="Henrissat B."/>
            <person name="Hofmann G."/>
            <person name="Homan T."/>
            <person name="Horio T."/>
            <person name="Horiuchi H."/>
            <person name="James S."/>
            <person name="Jones M."/>
            <person name="Karaffa L."/>
            <person name="Karanyi Z."/>
            <person name="Kato M."/>
            <person name="Keller N."/>
            <person name="Kelly D.E."/>
            <person name="Kiel J.A."/>
            <person name="Kim J.M."/>
            <person name="van der Klei I.J."/>
            <person name="Klis F.M."/>
            <person name="Kovalchuk A."/>
            <person name="Krasevec N."/>
            <person name="Kubicek C.P."/>
            <person name="Liu B."/>
            <person name="Maccabe A."/>
            <person name="Meyer V."/>
            <person name="Mirabito P."/>
            <person name="Miskei M."/>
            <person name="Mos M."/>
            <person name="Mullins J."/>
            <person name="Nelson D.R."/>
            <person name="Nielsen J."/>
            <person name="Oakley B.R."/>
            <person name="Osmani S.A."/>
            <person name="Pakula T."/>
            <person name="Paszewski A."/>
            <person name="Paulsen I."/>
            <person name="Pilsyk S."/>
            <person name="Pocsi I."/>
            <person name="Punt P.J."/>
            <person name="Ram A.F."/>
            <person name="Ren Q."/>
            <person name="Robellet X."/>
            <person name="Robson G."/>
            <person name="Seiboth B."/>
            <person name="van Solingen P."/>
            <person name="Specht T."/>
            <person name="Sun J."/>
            <person name="Taheri-Talesh N."/>
            <person name="Takeshita N."/>
            <person name="Ussery D."/>
            <person name="vanKuyk P.A."/>
            <person name="Visser H."/>
            <person name="van de Vondervoort P.J."/>
            <person name="de Vries R.P."/>
            <person name="Walton J."/>
            <person name="Xiang X."/>
            <person name="Xiong Y."/>
            <person name="Zeng A.P."/>
            <person name="Brandt B.W."/>
            <person name="Cornell M.J."/>
            <person name="van den Hondel C.A."/>
            <person name="Visser J."/>
            <person name="Oliver S.G."/>
            <person name="Turner G."/>
        </authorList>
    </citation>
    <scope>GENOME REANNOTATION</scope>
    <source>
        <strain evidence="3">FGSC A4 / ATCC 38163 / CBS 112.46 / NRRL 194 / M139</strain>
    </source>
</reference>
<dbReference type="OrthoDB" id="4476768at2759"/>
<evidence type="ECO:0000256" key="1">
    <source>
        <dbReference type="SAM" id="MobiDB-lite"/>
    </source>
</evidence>
<feature type="region of interest" description="Disordered" evidence="1">
    <location>
        <begin position="77"/>
        <end position="100"/>
    </location>
</feature>
<dbReference type="InParanoid" id="Q5AXW8"/>
<protein>
    <submittedName>
        <fullName evidence="2">Uncharacterized protein</fullName>
    </submittedName>
</protein>